<keyword evidence="3" id="KW-0238">DNA-binding</keyword>
<dbReference type="CDD" id="cd08422">
    <property type="entry name" value="PBP2_CrgA_like"/>
    <property type="match status" value="1"/>
</dbReference>
<dbReference type="Proteomes" id="UP001142444">
    <property type="component" value="Unassembled WGS sequence"/>
</dbReference>
<dbReference type="Pfam" id="PF00126">
    <property type="entry name" value="HTH_1"/>
    <property type="match status" value="1"/>
</dbReference>
<dbReference type="EMBL" id="JAPHVQ010000008">
    <property type="protein sequence ID" value="MDE8035288.1"/>
    <property type="molecule type" value="Genomic_DNA"/>
</dbReference>
<dbReference type="AlphaFoldDB" id="A0A9X4G4N9"/>
<evidence type="ECO:0000256" key="2">
    <source>
        <dbReference type="ARBA" id="ARBA00023015"/>
    </source>
</evidence>
<organism evidence="6 7">
    <name type="scientific">Actinobacillus equuli subsp. equuli</name>
    <dbReference type="NCBI Taxonomy" id="202947"/>
    <lineage>
        <taxon>Bacteria</taxon>
        <taxon>Pseudomonadati</taxon>
        <taxon>Pseudomonadota</taxon>
        <taxon>Gammaproteobacteria</taxon>
        <taxon>Pasteurellales</taxon>
        <taxon>Pasteurellaceae</taxon>
        <taxon>Actinobacillus</taxon>
    </lineage>
</organism>
<dbReference type="PANTHER" id="PTHR30537:SF5">
    <property type="entry name" value="HTH-TYPE TRANSCRIPTIONAL ACTIVATOR TTDR-RELATED"/>
    <property type="match status" value="1"/>
</dbReference>
<dbReference type="SUPFAM" id="SSF46785">
    <property type="entry name" value="Winged helix' DNA-binding domain"/>
    <property type="match status" value="1"/>
</dbReference>
<dbReference type="GO" id="GO:0003700">
    <property type="term" value="F:DNA-binding transcription factor activity"/>
    <property type="evidence" value="ECO:0007669"/>
    <property type="project" value="InterPro"/>
</dbReference>
<dbReference type="Gene3D" id="1.10.10.10">
    <property type="entry name" value="Winged helix-like DNA-binding domain superfamily/Winged helix DNA-binding domain"/>
    <property type="match status" value="1"/>
</dbReference>
<dbReference type="Pfam" id="PF03466">
    <property type="entry name" value="LysR_substrate"/>
    <property type="match status" value="1"/>
</dbReference>
<evidence type="ECO:0000313" key="7">
    <source>
        <dbReference type="Proteomes" id="UP001142444"/>
    </source>
</evidence>
<evidence type="ECO:0000259" key="5">
    <source>
        <dbReference type="PROSITE" id="PS50931"/>
    </source>
</evidence>
<comment type="similarity">
    <text evidence="1">Belongs to the LysR transcriptional regulatory family.</text>
</comment>
<evidence type="ECO:0000256" key="4">
    <source>
        <dbReference type="ARBA" id="ARBA00023163"/>
    </source>
</evidence>
<accession>A0A9X4G4N9</accession>
<dbReference type="InterPro" id="IPR036388">
    <property type="entry name" value="WH-like_DNA-bd_sf"/>
</dbReference>
<protein>
    <submittedName>
        <fullName evidence="6">LysR family transcriptional regulator</fullName>
    </submittedName>
</protein>
<dbReference type="PANTHER" id="PTHR30537">
    <property type="entry name" value="HTH-TYPE TRANSCRIPTIONAL REGULATOR"/>
    <property type="match status" value="1"/>
</dbReference>
<keyword evidence="7" id="KW-1185">Reference proteome</keyword>
<dbReference type="GO" id="GO:0043565">
    <property type="term" value="F:sequence-specific DNA binding"/>
    <property type="evidence" value="ECO:0007669"/>
    <property type="project" value="TreeGrafter"/>
</dbReference>
<keyword evidence="2" id="KW-0805">Transcription regulation</keyword>
<dbReference type="RefSeq" id="WP_275218216.1">
    <property type="nucleotide sequence ID" value="NZ_JAPHVQ010000008.1"/>
</dbReference>
<dbReference type="PROSITE" id="PS50931">
    <property type="entry name" value="HTH_LYSR"/>
    <property type="match status" value="1"/>
</dbReference>
<keyword evidence="4" id="KW-0804">Transcription</keyword>
<dbReference type="SUPFAM" id="SSF53850">
    <property type="entry name" value="Periplasmic binding protein-like II"/>
    <property type="match status" value="1"/>
</dbReference>
<evidence type="ECO:0000256" key="1">
    <source>
        <dbReference type="ARBA" id="ARBA00009437"/>
    </source>
</evidence>
<dbReference type="Gene3D" id="3.40.190.290">
    <property type="match status" value="1"/>
</dbReference>
<comment type="caution">
    <text evidence="6">The sequence shown here is derived from an EMBL/GenBank/DDBJ whole genome shotgun (WGS) entry which is preliminary data.</text>
</comment>
<name>A0A9X4G4N9_ACTEU</name>
<dbReference type="InterPro" id="IPR000847">
    <property type="entry name" value="LysR_HTH_N"/>
</dbReference>
<dbReference type="GO" id="GO:0006351">
    <property type="term" value="P:DNA-templated transcription"/>
    <property type="evidence" value="ECO:0007669"/>
    <property type="project" value="TreeGrafter"/>
</dbReference>
<dbReference type="InterPro" id="IPR036390">
    <property type="entry name" value="WH_DNA-bd_sf"/>
</dbReference>
<gene>
    <name evidence="6" type="ORF">OQ257_08945</name>
</gene>
<feature type="domain" description="HTH lysR-type" evidence="5">
    <location>
        <begin position="1"/>
        <end position="59"/>
    </location>
</feature>
<evidence type="ECO:0000313" key="6">
    <source>
        <dbReference type="EMBL" id="MDE8035288.1"/>
    </source>
</evidence>
<reference evidence="6" key="2">
    <citation type="journal article" date="2023" name="Pathogens">
        <title>Pathological Features and Genomic Characterization of an Actinobacillus equuli subsp. equuli Bearing Unique Virulence-Associated Genes from an Adult Horse with Pleuropneumonia.</title>
        <authorList>
            <person name="Kamali M."/>
            <person name="Carossino M."/>
            <person name="Del Piero F."/>
            <person name="Peak L."/>
            <person name="Mitchell M.S."/>
            <person name="Willette J."/>
            <person name="Baker R."/>
            <person name="Li F."/>
            <person name="Kenez A."/>
            <person name="Balasuriya U.B.R."/>
            <person name="Go Y.Y."/>
        </authorList>
    </citation>
    <scope>NUCLEOTIDE SEQUENCE</scope>
    <source>
        <strain evidence="6">4524</strain>
    </source>
</reference>
<sequence length="299" mass="33668">MDYFSALQIFHSVCETTSFTATAKQLGVAVSSVTRQIDNLEQSLGIALLNRSTRKLSLTAAGIRYQQQTKSILDDLQQVNQQLKDEVLEPQGKLRITFPNTYGACKLSLLLAEFATRYPKIELELISSDDFVDLFSQPIDLAIRLGQINDDRLIAKKLAPQKRLLVASSAYLQQYGTPKTPQDLTALNCLPFTYRGLAEKWYFKQGEKMESIWAKGNLSGNNAEMLLQACLDGQGITHLPDWLVEPHLQAGKLVQIFANWQITPTDTAENDGIYLVYTPNNRQMMKINVLSEFLFERLG</sequence>
<proteinExistence type="inferred from homology"/>
<reference evidence="6" key="1">
    <citation type="submission" date="2022-11" db="EMBL/GenBank/DDBJ databases">
        <authorList>
            <person name="Kamali M."/>
            <person name="Peak L."/>
            <person name="Go Y.Y."/>
            <person name="Balasuriya U.B.R."/>
            <person name="Carossino M."/>
        </authorList>
    </citation>
    <scope>NUCLEOTIDE SEQUENCE</scope>
    <source>
        <strain evidence="6">4524</strain>
    </source>
</reference>
<dbReference type="InterPro" id="IPR058163">
    <property type="entry name" value="LysR-type_TF_proteobact-type"/>
</dbReference>
<dbReference type="InterPro" id="IPR005119">
    <property type="entry name" value="LysR_subst-bd"/>
</dbReference>
<dbReference type="FunFam" id="1.10.10.10:FF:000001">
    <property type="entry name" value="LysR family transcriptional regulator"/>
    <property type="match status" value="1"/>
</dbReference>
<evidence type="ECO:0000256" key="3">
    <source>
        <dbReference type="ARBA" id="ARBA00023125"/>
    </source>
</evidence>